<dbReference type="Pfam" id="PF12796">
    <property type="entry name" value="Ank_2"/>
    <property type="match status" value="1"/>
</dbReference>
<organism evidence="6 7">
    <name type="scientific">Orbilia oligospora</name>
    <name type="common">Nematode-trapping fungus</name>
    <name type="synonym">Arthrobotrys oligospora</name>
    <dbReference type="NCBI Taxonomy" id="2813651"/>
    <lineage>
        <taxon>Eukaryota</taxon>
        <taxon>Fungi</taxon>
        <taxon>Dikarya</taxon>
        <taxon>Ascomycota</taxon>
        <taxon>Pezizomycotina</taxon>
        <taxon>Orbiliomycetes</taxon>
        <taxon>Orbiliales</taxon>
        <taxon>Orbiliaceae</taxon>
        <taxon>Orbilia</taxon>
    </lineage>
</organism>
<evidence type="ECO:0000313" key="6">
    <source>
        <dbReference type="EMBL" id="KAF3098492.1"/>
    </source>
</evidence>
<feature type="domain" description="Nephrocystin 3-like N-terminal" evidence="5">
    <location>
        <begin position="280"/>
        <end position="451"/>
    </location>
</feature>
<dbReference type="InterPro" id="IPR054471">
    <property type="entry name" value="GPIID_WHD"/>
</dbReference>
<dbReference type="Gene3D" id="3.40.50.300">
    <property type="entry name" value="P-loop containing nucleotide triphosphate hydrolases"/>
    <property type="match status" value="1"/>
</dbReference>
<keyword evidence="2" id="KW-0040">ANK repeat</keyword>
<dbReference type="SMART" id="SM00248">
    <property type="entry name" value="ANK"/>
    <property type="match status" value="3"/>
</dbReference>
<dbReference type="PANTHER" id="PTHR10039:SF14">
    <property type="entry name" value="NACHT DOMAIN-CONTAINING PROTEIN"/>
    <property type="match status" value="1"/>
</dbReference>
<dbReference type="SUPFAM" id="SSF52540">
    <property type="entry name" value="P-loop containing nucleoside triphosphate hydrolases"/>
    <property type="match status" value="1"/>
</dbReference>
<protein>
    <submittedName>
        <fullName evidence="6">Uncharacterized protein</fullName>
    </submittedName>
</protein>
<dbReference type="InterPro" id="IPR056125">
    <property type="entry name" value="DUF7708"/>
</dbReference>
<comment type="caution">
    <text evidence="6">The sequence shown here is derived from an EMBL/GenBank/DDBJ whole genome shotgun (WGS) entry which is preliminary data.</text>
</comment>
<dbReference type="Pfam" id="PF24809">
    <property type="entry name" value="DUF7708"/>
    <property type="match status" value="1"/>
</dbReference>
<accession>A0A7C8NC70</accession>
<reference evidence="6 7" key="1">
    <citation type="submission" date="2019-06" db="EMBL/GenBank/DDBJ databases">
        <authorList>
            <person name="Palmer J.M."/>
        </authorList>
    </citation>
    <scope>NUCLEOTIDE SEQUENCE [LARGE SCALE GENOMIC DNA]</scope>
    <source>
        <strain evidence="6 7">TWF102</strain>
    </source>
</reference>
<sequence>MSISGLDRLEKSIENFKLSLKPEDHHTLKNYPDPSAEDVADFVKNLDAKLQQKQKRRKSLQSSPFTTFIRAMQQFSGIIDTCVQSNPEIAALVWGGMKFVLLAFSNYIKYLEEIVDMCDQMGRLCPQFDRFSKLFPKHKELQSAICEFYAIVIDFFREALLFLYSSVLKQLAVATFRPFEEKFSDILKSLDLARNTIDREITLSSEQELQVDRVNNAQLRTDVRDLCYFTRVNYQYYHDGRIQLSEEAQRSKRERILQNISRYSYYTELTNNLQKRIESSGLWIYKTPEYESWANSPKSCGLWYHGIPGFGKSVLTAGVIDTLLELSRSSRSKQYRVAYFFCTFTTASSLLAYTILSSLLHQLFYYSHDLPRGLAEDLEARFEDRIRASQVVLADIQNFITEITKNNRAINYIVVDGLDECNDKERGMVLRALKKLLQDSPKAVRILISSRGSQDIARALVSKQNATTKDDQKFQGFDQLSLGTSNQGDVEAFISQTLLDKELEGQLPELPSYLFTKVKSFLSKNAKGLFIWVNLLIEEICNESKAEDIEMVLSKLPKDLDGLYNRVIDRIMQHRRPEVAQEIFKWIAYAIRPLTLEELKEATCLKNKQIRTWAELSKLAEVDETKWLQNCENLVIVNKAYRTVQFAHSTIKQFLESRLCCREKSFLMDRYTNHQLAEACVRYYKLPEISDPSAQYQQTPVSKKALNSLAMIANVNNSAQGSTFWASTTDWMTRKLYQSTLLLTNPAPPSTALVKAGNSNILISQRKNFKGILRAYPFLEYATSCWVFHFIEYGRGELARDIQEPSEKPREVVLTPGGTWFHTLDDTNLLRGKISRLWGSVPALRPSTVEDTLSHPGNHTPNSARTESNIAFPMFPRTRLWLSLGLEEKTSFIAMNIPPDEAQRICNLILQRFSSIRFPWQNYFTPESLTFEEGLFDLFDWALENGVGSIFELIWVGCCIDHKVHSTPISHLKTELLLKYWLPAYDDSDNLSISRFEKLCAEKDADTAGMWASVFGAIVHDASKGGALISGNPGGRLSAEPTFIFEHLQSACGEANTLLFHRLIEILSYLPKVFEGGRFQPSKYLGQINYQKIVGKTIEAYAHGILKALHQEEYQIFIRQVSPEDQFRLLELATELGCSECFEELISHYRFGLTVSTLSTSGHTILQRATELRDKDIVSMCLERSTDLLSRSRTNRFYPLQIAAMNNDLDIIKVMAPFLDGRSERVNVDMTAPHTSDTALTYAIKNLNTEMVRVLLNAGANWDMMPERPLSPAELQLYEEDGLIDPGKNYPMLQFATTPSEEILDLFLERDKAGFFESLLTHKKATKKLINLANQSKSPDKPAWAVLEKIAKALERFWELERAELSVELCPGGSLFRQIHAGLNLDYADFLI</sequence>
<evidence type="ECO:0000256" key="2">
    <source>
        <dbReference type="PROSITE-ProRule" id="PRU00023"/>
    </source>
</evidence>
<dbReference type="EMBL" id="WIQW01000031">
    <property type="protein sequence ID" value="KAF3098492.1"/>
    <property type="molecule type" value="Genomic_DNA"/>
</dbReference>
<proteinExistence type="predicted"/>
<dbReference type="SUPFAM" id="SSF48403">
    <property type="entry name" value="Ankyrin repeat"/>
    <property type="match status" value="1"/>
</dbReference>
<evidence type="ECO:0000259" key="4">
    <source>
        <dbReference type="Pfam" id="PF24809"/>
    </source>
</evidence>
<dbReference type="InterPro" id="IPR056884">
    <property type="entry name" value="NPHP3-like_N"/>
</dbReference>
<dbReference type="InterPro" id="IPR027417">
    <property type="entry name" value="P-loop_NTPase"/>
</dbReference>
<keyword evidence="1" id="KW-0677">Repeat</keyword>
<feature type="domain" description="GPI inositol-deacylase winged helix" evidence="3">
    <location>
        <begin position="575"/>
        <end position="657"/>
    </location>
</feature>
<dbReference type="InterPro" id="IPR002110">
    <property type="entry name" value="Ankyrin_rpt"/>
</dbReference>
<feature type="repeat" description="ANK" evidence="2">
    <location>
        <begin position="1235"/>
        <end position="1267"/>
    </location>
</feature>
<evidence type="ECO:0000256" key="1">
    <source>
        <dbReference type="ARBA" id="ARBA00022737"/>
    </source>
</evidence>
<name>A0A7C8NC70_ORBOL</name>
<dbReference type="Gene3D" id="1.25.40.20">
    <property type="entry name" value="Ankyrin repeat-containing domain"/>
    <property type="match status" value="1"/>
</dbReference>
<evidence type="ECO:0000259" key="3">
    <source>
        <dbReference type="Pfam" id="PF22939"/>
    </source>
</evidence>
<dbReference type="PROSITE" id="PS50088">
    <property type="entry name" value="ANK_REPEAT"/>
    <property type="match status" value="1"/>
</dbReference>
<dbReference type="Pfam" id="PF24883">
    <property type="entry name" value="NPHP3_N"/>
    <property type="match status" value="1"/>
</dbReference>
<evidence type="ECO:0000259" key="5">
    <source>
        <dbReference type="Pfam" id="PF24883"/>
    </source>
</evidence>
<dbReference type="PANTHER" id="PTHR10039">
    <property type="entry name" value="AMELOGENIN"/>
    <property type="match status" value="1"/>
</dbReference>
<feature type="domain" description="DUF7708" evidence="4">
    <location>
        <begin position="66"/>
        <end position="208"/>
    </location>
</feature>
<dbReference type="PROSITE" id="PS50297">
    <property type="entry name" value="ANK_REP_REGION"/>
    <property type="match status" value="1"/>
</dbReference>
<gene>
    <name evidence="6" type="ORF">TWF102_006052</name>
</gene>
<dbReference type="Proteomes" id="UP000475325">
    <property type="component" value="Unassembled WGS sequence"/>
</dbReference>
<dbReference type="InterPro" id="IPR036770">
    <property type="entry name" value="Ankyrin_rpt-contain_sf"/>
</dbReference>
<dbReference type="Pfam" id="PF22939">
    <property type="entry name" value="WHD_GPIID"/>
    <property type="match status" value="1"/>
</dbReference>
<evidence type="ECO:0000313" key="7">
    <source>
        <dbReference type="Proteomes" id="UP000475325"/>
    </source>
</evidence>